<keyword evidence="2" id="KW-1185">Reference proteome</keyword>
<dbReference type="Pfam" id="PF09618">
    <property type="entry name" value="Cas_Csy4"/>
    <property type="match status" value="1"/>
</dbReference>
<evidence type="ECO:0000313" key="1">
    <source>
        <dbReference type="EMBL" id="NDY93316.1"/>
    </source>
</evidence>
<evidence type="ECO:0000313" key="2">
    <source>
        <dbReference type="Proteomes" id="UP000484255"/>
    </source>
</evidence>
<dbReference type="CDD" id="cd09739">
    <property type="entry name" value="Cas6_I-F"/>
    <property type="match status" value="1"/>
</dbReference>
<dbReference type="GO" id="GO:0043571">
    <property type="term" value="P:maintenance of CRISPR repeat elements"/>
    <property type="evidence" value="ECO:0007669"/>
    <property type="project" value="InterPro"/>
</dbReference>
<dbReference type="InterPro" id="IPR042564">
    <property type="entry name" value="CRISPR-Cas6/Csy4_sf"/>
</dbReference>
<reference evidence="1 2" key="1">
    <citation type="submission" date="2020-02" db="EMBL/GenBank/DDBJ databases">
        <title>Ideonella bacterium strain TBM-1.</title>
        <authorList>
            <person name="Chen W.-M."/>
        </authorList>
    </citation>
    <scope>NUCLEOTIDE SEQUENCE [LARGE SCALE GENOMIC DNA]</scope>
    <source>
        <strain evidence="1 2">TBM-1</strain>
    </source>
</reference>
<dbReference type="AlphaFoldDB" id="A0A7C9PJ83"/>
<dbReference type="NCBIfam" id="TIGR02563">
    <property type="entry name" value="cas_Csy4"/>
    <property type="match status" value="1"/>
</dbReference>
<protein>
    <submittedName>
        <fullName evidence="1">Type I-F CRISPR-associated endoribonuclease Cas6/Csy4</fullName>
    </submittedName>
</protein>
<comment type="caution">
    <text evidence="1">The sequence shown here is derived from an EMBL/GenBank/DDBJ whole genome shotgun (WGS) entry which is preliminary data.</text>
</comment>
<gene>
    <name evidence="1" type="primary">cas6f</name>
    <name evidence="1" type="ORF">G3A44_19155</name>
</gene>
<dbReference type="EMBL" id="JAAGOH010000032">
    <property type="protein sequence ID" value="NDY93316.1"/>
    <property type="molecule type" value="Genomic_DNA"/>
</dbReference>
<dbReference type="Gene3D" id="3.30.70.2540">
    <property type="entry name" value="CRISPR-associated endoribonuclease Cas6/Csy4"/>
    <property type="match status" value="1"/>
</dbReference>
<dbReference type="GO" id="GO:0004519">
    <property type="term" value="F:endonuclease activity"/>
    <property type="evidence" value="ECO:0007669"/>
    <property type="project" value="InterPro"/>
</dbReference>
<organism evidence="1 2">
    <name type="scientific">Ideonella livida</name>
    <dbReference type="NCBI Taxonomy" id="2707176"/>
    <lineage>
        <taxon>Bacteria</taxon>
        <taxon>Pseudomonadati</taxon>
        <taxon>Pseudomonadota</taxon>
        <taxon>Betaproteobacteria</taxon>
        <taxon>Burkholderiales</taxon>
        <taxon>Sphaerotilaceae</taxon>
        <taxon>Ideonella</taxon>
    </lineage>
</organism>
<sequence length="198" mass="21723">MAPTSHYLELTLHQDPDFTEAQLMSALINKLHRALFDQLAIHGAASSVGLSFPAYRPRPGGLGRSVRLHGSAQTLGLLMATTWLTGLRDHLQQPNPDILPVPGSVVAHRVVQRVQAQSNPNRLRRRWLKRHPGEAPEVAEAAFPAEAAEKLDLPFIQLRSRSTGQPFPLFVRQVVSAAKPGTFNAYGMGLDGSTVPWF</sequence>
<accession>A0A7C9PJ83</accession>
<dbReference type="Proteomes" id="UP000484255">
    <property type="component" value="Unassembled WGS sequence"/>
</dbReference>
<dbReference type="InterPro" id="IPR013396">
    <property type="entry name" value="CRISPR-assoc_prot_Csy4"/>
</dbReference>
<proteinExistence type="predicted"/>
<name>A0A7C9PJ83_9BURK</name>